<evidence type="ECO:0000313" key="3">
    <source>
        <dbReference type="Proteomes" id="UP001139955"/>
    </source>
</evidence>
<proteinExistence type="predicted"/>
<feature type="signal peptide" evidence="1">
    <location>
        <begin position="1"/>
        <end position="23"/>
    </location>
</feature>
<keyword evidence="1" id="KW-0732">Signal</keyword>
<name>A0A9X2XE20_9PSED</name>
<dbReference type="PROSITE" id="PS51257">
    <property type="entry name" value="PROKAR_LIPOPROTEIN"/>
    <property type="match status" value="1"/>
</dbReference>
<dbReference type="RefSeq" id="WP_301621231.1">
    <property type="nucleotide sequence ID" value="NZ_JAOSKY010000002.1"/>
</dbReference>
<gene>
    <name evidence="2" type="ORF">OC940_05490</name>
</gene>
<comment type="caution">
    <text evidence="2">The sequence shown here is derived from an EMBL/GenBank/DDBJ whole genome shotgun (WGS) entry which is preliminary data.</text>
</comment>
<dbReference type="EMBL" id="JAOSKY010000002">
    <property type="protein sequence ID" value="MCU7247252.1"/>
    <property type="molecule type" value="Genomic_DNA"/>
</dbReference>
<accession>A0A9X2XE20</accession>
<evidence type="ECO:0008006" key="4">
    <source>
        <dbReference type="Google" id="ProtNLM"/>
    </source>
</evidence>
<reference evidence="2" key="1">
    <citation type="submission" date="2022-09" db="EMBL/GenBank/DDBJ databases">
        <authorList>
            <person name="Cesa-Luna C."/>
            <person name="Girard L."/>
            <person name="Lood C."/>
            <person name="Hofte M."/>
            <person name="De Mot R."/>
        </authorList>
    </citation>
    <scope>NUCLEOTIDE SEQUENCE</scope>
    <source>
        <strain evidence="2">B1M3-32</strain>
    </source>
</reference>
<sequence>MHIKKVIPVATVLTGIGFLSACAVDPTVRYVEAITPGETANQPKLIDSYYRQKNELIIELKVAKKGEKPPADPFIVTNQRLEDTTRRIMIISADPFWSKTKINLTKVPDTDLIATASSEVTDQRNEILTSVGSVLKILLPLAIGASSDNKYPCVALTDGSCVWNLPANSSQAKGEQSLSKGLTVEWGSAPTTAIPVKDPSFKEFMNKPQHGIFYSACREVTVRYASADANNNIKYVWRGKVADPNFVDYVAFPKTGVIEFHNQCGVSVRSEKNSVVSTDTLITTAVTQAVAIKDALDKAEEAKDAKVKEEVNKK</sequence>
<keyword evidence="3" id="KW-1185">Reference proteome</keyword>
<protein>
    <recommendedName>
        <fullName evidence="4">Lipoprotein</fullName>
    </recommendedName>
</protein>
<evidence type="ECO:0000313" key="2">
    <source>
        <dbReference type="EMBL" id="MCU7247252.1"/>
    </source>
</evidence>
<organism evidence="2 3">
    <name type="scientific">Pseudomonas koreensis</name>
    <dbReference type="NCBI Taxonomy" id="198620"/>
    <lineage>
        <taxon>Bacteria</taxon>
        <taxon>Pseudomonadati</taxon>
        <taxon>Pseudomonadota</taxon>
        <taxon>Gammaproteobacteria</taxon>
        <taxon>Pseudomonadales</taxon>
        <taxon>Pseudomonadaceae</taxon>
        <taxon>Pseudomonas</taxon>
    </lineage>
</organism>
<dbReference type="AlphaFoldDB" id="A0A9X2XE20"/>
<reference evidence="2" key="2">
    <citation type="journal article" date="2023" name="mSystems">
        <title>Charting the Lipopeptidome of Nonpathogenic Pseudomonas.</title>
        <authorList>
            <person name="Cesa-Luna C."/>
            <person name="Geudens N."/>
            <person name="Girard L."/>
            <person name="De Roo V."/>
            <person name="Maklad H.R."/>
            <person name="Martins J.C."/>
            <person name="Hofte M."/>
            <person name="De Mot R."/>
        </authorList>
    </citation>
    <scope>NUCLEOTIDE SEQUENCE</scope>
    <source>
        <strain evidence="2">B1M3-32</strain>
    </source>
</reference>
<evidence type="ECO:0000256" key="1">
    <source>
        <dbReference type="SAM" id="SignalP"/>
    </source>
</evidence>
<feature type="chain" id="PRO_5040945433" description="Lipoprotein" evidence="1">
    <location>
        <begin position="24"/>
        <end position="314"/>
    </location>
</feature>
<dbReference type="Proteomes" id="UP001139955">
    <property type="component" value="Unassembled WGS sequence"/>
</dbReference>